<sequence length="248" mass="28002">MSMMLRLDIFTQKGAAIKAIQEFNDLCIRRVPYKKLPTTRMLCALAASSQELPDKVKIADVTNKWKESLKKLVEEKKKWEIESHVFTNAVQMFAVLPEEEASKLLEFVEDTVEREEIHHVTMEPLASRELRAGALAPFHWVYNGTSTAHIADIARIVYAPGEGEGTSTAHIAHIARIVCAPSEGKGGRRQSLNQFKRAPEAEATLEMPSNVSEEAEHESFFQGGLCAECMRLRYATIWTYARFYSLLD</sequence>
<dbReference type="Proteomes" id="UP000604046">
    <property type="component" value="Unassembled WGS sequence"/>
</dbReference>
<proteinExistence type="predicted"/>
<organism evidence="1 2">
    <name type="scientific">Symbiodinium natans</name>
    <dbReference type="NCBI Taxonomy" id="878477"/>
    <lineage>
        <taxon>Eukaryota</taxon>
        <taxon>Sar</taxon>
        <taxon>Alveolata</taxon>
        <taxon>Dinophyceae</taxon>
        <taxon>Suessiales</taxon>
        <taxon>Symbiodiniaceae</taxon>
        <taxon>Symbiodinium</taxon>
    </lineage>
</organism>
<dbReference type="AlphaFoldDB" id="A0A812I9J7"/>
<gene>
    <name evidence="1" type="ORF">SNAT2548_LOCUS3612</name>
</gene>
<evidence type="ECO:0000313" key="2">
    <source>
        <dbReference type="Proteomes" id="UP000604046"/>
    </source>
</evidence>
<keyword evidence="2" id="KW-1185">Reference proteome</keyword>
<name>A0A812I9J7_9DINO</name>
<protein>
    <submittedName>
        <fullName evidence="1">Uncharacterized protein</fullName>
    </submittedName>
</protein>
<evidence type="ECO:0000313" key="1">
    <source>
        <dbReference type="EMBL" id="CAE7029989.1"/>
    </source>
</evidence>
<reference evidence="1" key="1">
    <citation type="submission" date="2021-02" db="EMBL/GenBank/DDBJ databases">
        <authorList>
            <person name="Dougan E. K."/>
            <person name="Rhodes N."/>
            <person name="Thang M."/>
            <person name="Chan C."/>
        </authorList>
    </citation>
    <scope>NUCLEOTIDE SEQUENCE</scope>
</reference>
<dbReference type="EMBL" id="CAJNDS010000224">
    <property type="protein sequence ID" value="CAE7029989.1"/>
    <property type="molecule type" value="Genomic_DNA"/>
</dbReference>
<accession>A0A812I9J7</accession>
<comment type="caution">
    <text evidence="1">The sequence shown here is derived from an EMBL/GenBank/DDBJ whole genome shotgun (WGS) entry which is preliminary data.</text>
</comment>